<dbReference type="KEGG" id="tmc:LMI_0680"/>
<dbReference type="Proteomes" id="UP000032414">
    <property type="component" value="Chromosome I"/>
</dbReference>
<dbReference type="InterPro" id="IPR051678">
    <property type="entry name" value="AGP_Transferase"/>
</dbReference>
<dbReference type="InterPro" id="IPR002575">
    <property type="entry name" value="Aminoglycoside_PTrfase"/>
</dbReference>
<sequence>MTFKQNWEKAGLGHHLPDETLEAMVELAFPGRTIQSKHSISEGCANLNYVIEIAQIKGPFILRIYLRDQKAAYREQKLGQLLKQIVPIPQIHFISNYESYRFAIAEYLPGISLRDLLLGNRSQNFGALLVDTGLMLTKIRSYVFEEAGFFDEDLKITRSISQQGYSEYGQQCLREPVVEQIFSPHVLGKMGYFLKKYQAFFPDEQETHLVHADFDPANILVVETDKEWQISGILDWEFSFSGSSLCDIANMLRYAHQMPAWFERGFLQGLKKGGYRLPEHWRISVHLLNLLSLLDCLIRSCGKRPNQRKDICALLGNILTELSRFAEIEKNG</sequence>
<dbReference type="Gene3D" id="3.30.200.150">
    <property type="match status" value="1"/>
</dbReference>
<dbReference type="PATRIC" id="fig|451.8.peg.2307"/>
<protein>
    <submittedName>
        <fullName evidence="2">Aminoglycoside phosphotransferase</fullName>
    </submittedName>
    <submittedName>
        <fullName evidence="3">Phosphotransferase enzyme family protein</fullName>
    </submittedName>
</protein>
<name>A0A098GDB1_LEGMI</name>
<dbReference type="HOGENOM" id="CLU_074080_0_0_6"/>
<dbReference type="STRING" id="451.B6N58_11980"/>
<keyword evidence="5" id="KW-1185">Reference proteome</keyword>
<dbReference type="InterPro" id="IPR011009">
    <property type="entry name" value="Kinase-like_dom_sf"/>
</dbReference>
<dbReference type="EMBL" id="FMVN01000011">
    <property type="protein sequence ID" value="SCY61460.1"/>
    <property type="molecule type" value="Genomic_DNA"/>
</dbReference>
<organism evidence="2 4">
    <name type="scientific">Legionella micdadei</name>
    <name type="common">Tatlockia micdadei</name>
    <dbReference type="NCBI Taxonomy" id="451"/>
    <lineage>
        <taxon>Bacteria</taxon>
        <taxon>Pseudomonadati</taxon>
        <taxon>Pseudomonadota</taxon>
        <taxon>Gammaproteobacteria</taxon>
        <taxon>Legionellales</taxon>
        <taxon>Legionellaceae</taxon>
        <taxon>Legionella</taxon>
    </lineage>
</organism>
<evidence type="ECO:0000313" key="4">
    <source>
        <dbReference type="Proteomes" id="UP000032414"/>
    </source>
</evidence>
<gene>
    <name evidence="2" type="ORF">LMI_0680</name>
    <name evidence="3" type="ORF">SAMN02982997_02244</name>
</gene>
<dbReference type="Gene3D" id="3.90.1200.10">
    <property type="match status" value="1"/>
</dbReference>
<dbReference type="AlphaFoldDB" id="A0A098GDB1"/>
<reference evidence="4" key="2">
    <citation type="submission" date="2014-09" db="EMBL/GenBank/DDBJ databases">
        <authorList>
            <person name="Gomez-Valero L."/>
        </authorList>
    </citation>
    <scope>NUCLEOTIDE SEQUENCE [LARGE SCALE GENOMIC DNA]</scope>
    <source>
        <strain evidence="4">ATCC33218</strain>
    </source>
</reference>
<dbReference type="PANTHER" id="PTHR21310">
    <property type="entry name" value="AMINOGLYCOSIDE PHOSPHOTRANSFERASE-RELATED-RELATED"/>
    <property type="match status" value="1"/>
</dbReference>
<dbReference type="OrthoDB" id="9799092at2"/>
<evidence type="ECO:0000259" key="1">
    <source>
        <dbReference type="Pfam" id="PF01636"/>
    </source>
</evidence>
<keyword evidence="2" id="KW-0808">Transferase</keyword>
<reference evidence="2" key="1">
    <citation type="submission" date="2014-09" db="EMBL/GenBank/DDBJ databases">
        <authorList>
            <person name="GOMEZ-VALERO Laura"/>
        </authorList>
    </citation>
    <scope>NUCLEOTIDE SEQUENCE</scope>
    <source>
        <strain evidence="2">ATCC33218</strain>
    </source>
</reference>
<dbReference type="SUPFAM" id="SSF56112">
    <property type="entry name" value="Protein kinase-like (PK-like)"/>
    <property type="match status" value="1"/>
</dbReference>
<evidence type="ECO:0000313" key="2">
    <source>
        <dbReference type="EMBL" id="CEG60005.1"/>
    </source>
</evidence>
<dbReference type="Proteomes" id="UP000182998">
    <property type="component" value="Unassembled WGS sequence"/>
</dbReference>
<dbReference type="EMBL" id="LN614830">
    <property type="protein sequence ID" value="CEG60005.1"/>
    <property type="molecule type" value="Genomic_DNA"/>
</dbReference>
<dbReference type="RefSeq" id="WP_045098492.1">
    <property type="nucleotide sequence ID" value="NZ_CP020615.1"/>
</dbReference>
<accession>A0A098GDB1</accession>
<reference evidence="3 5" key="3">
    <citation type="submission" date="2016-10" db="EMBL/GenBank/DDBJ databases">
        <authorList>
            <person name="Varghese N."/>
            <person name="Submissions S."/>
        </authorList>
    </citation>
    <scope>NUCLEOTIDE SEQUENCE [LARGE SCALE GENOMIC DNA]</scope>
    <source>
        <strain evidence="3 5">ATCC 33218</strain>
    </source>
</reference>
<feature type="domain" description="Aminoglycoside phosphotransferase" evidence="1">
    <location>
        <begin position="40"/>
        <end position="272"/>
    </location>
</feature>
<dbReference type="Pfam" id="PF01636">
    <property type="entry name" value="APH"/>
    <property type="match status" value="1"/>
</dbReference>
<evidence type="ECO:0000313" key="5">
    <source>
        <dbReference type="Proteomes" id="UP000182998"/>
    </source>
</evidence>
<evidence type="ECO:0000313" key="3">
    <source>
        <dbReference type="EMBL" id="SCY61460.1"/>
    </source>
</evidence>
<dbReference type="GO" id="GO:0016740">
    <property type="term" value="F:transferase activity"/>
    <property type="evidence" value="ECO:0007669"/>
    <property type="project" value="UniProtKB-KW"/>
</dbReference>
<proteinExistence type="predicted"/>